<dbReference type="AlphaFoldDB" id="A0A4Q7JD77"/>
<dbReference type="RefSeq" id="WP_130473803.1">
    <property type="nucleotide sequence ID" value="NZ_SFCC01000002.1"/>
</dbReference>
<evidence type="ECO:0000313" key="1">
    <source>
        <dbReference type="EMBL" id="RZQ65016.1"/>
    </source>
</evidence>
<organism evidence="1 2">
    <name type="scientific">Amycolatopsis suaedae</name>
    <dbReference type="NCBI Taxonomy" id="2510978"/>
    <lineage>
        <taxon>Bacteria</taxon>
        <taxon>Bacillati</taxon>
        <taxon>Actinomycetota</taxon>
        <taxon>Actinomycetes</taxon>
        <taxon>Pseudonocardiales</taxon>
        <taxon>Pseudonocardiaceae</taxon>
        <taxon>Amycolatopsis</taxon>
    </lineage>
</organism>
<dbReference type="OrthoDB" id="8421706at2"/>
<sequence length="99" mass="10729">MAVHQSDDLRLAEFDTLFTTAVRAVRHTDPALLRLELDPTGEVAAHVADLMMWAVSRSAYLTFSLTATSSELWLDITVPPARVDVLHALAARATAAITA</sequence>
<evidence type="ECO:0000313" key="2">
    <source>
        <dbReference type="Proteomes" id="UP000292003"/>
    </source>
</evidence>
<accession>A0A4Q7JD77</accession>
<gene>
    <name evidence="1" type="ORF">EWH70_03680</name>
</gene>
<dbReference type="EMBL" id="SFCC01000002">
    <property type="protein sequence ID" value="RZQ65016.1"/>
    <property type="molecule type" value="Genomic_DNA"/>
</dbReference>
<protein>
    <submittedName>
        <fullName evidence="1">Uncharacterized protein</fullName>
    </submittedName>
</protein>
<dbReference type="Proteomes" id="UP000292003">
    <property type="component" value="Unassembled WGS sequence"/>
</dbReference>
<name>A0A4Q7JD77_9PSEU</name>
<keyword evidence="2" id="KW-1185">Reference proteome</keyword>
<reference evidence="1 2" key="1">
    <citation type="submission" date="2019-02" db="EMBL/GenBank/DDBJ databases">
        <title>Draft genome sequence of Amycolatopsis sp. 8-3EHSu isolated from roots of Suaeda maritima.</title>
        <authorList>
            <person name="Duangmal K."/>
            <person name="Chantavorakit T."/>
        </authorList>
    </citation>
    <scope>NUCLEOTIDE SEQUENCE [LARGE SCALE GENOMIC DNA]</scope>
    <source>
        <strain evidence="1 2">8-3EHSu</strain>
    </source>
</reference>
<comment type="caution">
    <text evidence="1">The sequence shown here is derived from an EMBL/GenBank/DDBJ whole genome shotgun (WGS) entry which is preliminary data.</text>
</comment>
<proteinExistence type="predicted"/>